<reference evidence="24" key="1">
    <citation type="journal article" date="2010" name="Nature">
        <title>The Amphimedon queenslandica genome and the evolution of animal complexity.</title>
        <authorList>
            <person name="Srivastava M."/>
            <person name="Simakov O."/>
            <person name="Chapman J."/>
            <person name="Fahey B."/>
            <person name="Gauthier M.E."/>
            <person name="Mitros T."/>
            <person name="Richards G.S."/>
            <person name="Conaco C."/>
            <person name="Dacre M."/>
            <person name="Hellsten U."/>
            <person name="Larroux C."/>
            <person name="Putnam N.H."/>
            <person name="Stanke M."/>
            <person name="Adamska M."/>
            <person name="Darling A."/>
            <person name="Degnan S.M."/>
            <person name="Oakley T.H."/>
            <person name="Plachetzki D.C."/>
            <person name="Zhai Y."/>
            <person name="Adamski M."/>
            <person name="Calcino A."/>
            <person name="Cummins S.F."/>
            <person name="Goodstein D.M."/>
            <person name="Harris C."/>
            <person name="Jackson D.J."/>
            <person name="Leys S.P."/>
            <person name="Shu S."/>
            <person name="Woodcroft B.J."/>
            <person name="Vervoort M."/>
            <person name="Kosik K.S."/>
            <person name="Manning G."/>
            <person name="Degnan B.M."/>
            <person name="Rokhsar D.S."/>
        </authorList>
    </citation>
    <scope>NUCLEOTIDE SEQUENCE [LARGE SCALE GENOMIC DNA]</scope>
</reference>
<dbReference type="HAMAP" id="MF_01576">
    <property type="entry name" value="THF_DHG_CYH"/>
    <property type="match status" value="1"/>
</dbReference>
<gene>
    <name evidence="23" type="primary">100634307</name>
</gene>
<evidence type="ECO:0000256" key="3">
    <source>
        <dbReference type="ARBA" id="ARBA00005559"/>
    </source>
</evidence>
<dbReference type="Gene3D" id="3.40.50.720">
    <property type="entry name" value="NAD(P)-binding Rossmann-like Domain"/>
    <property type="match status" value="1"/>
</dbReference>
<evidence type="ECO:0000256" key="7">
    <source>
        <dbReference type="ARBA" id="ARBA00012776"/>
    </source>
</evidence>
<dbReference type="Proteomes" id="UP000007879">
    <property type="component" value="Unassembled WGS sequence"/>
</dbReference>
<evidence type="ECO:0000256" key="5">
    <source>
        <dbReference type="ARBA" id="ARBA00011738"/>
    </source>
</evidence>
<evidence type="ECO:0000256" key="14">
    <source>
        <dbReference type="ARBA" id="ARBA00022801"/>
    </source>
</evidence>
<name>A0A1X7VB87_AMPQE</name>
<feature type="domain" description="Tetrahydrofolate dehydrogenase/cyclohydrolase catalytic" evidence="21">
    <location>
        <begin position="16"/>
        <end position="134"/>
    </location>
</feature>
<dbReference type="InterPro" id="IPR000672">
    <property type="entry name" value="THF_DH/CycHdrlase"/>
</dbReference>
<dbReference type="PRINTS" id="PR00085">
    <property type="entry name" value="THFDHDRGNASE"/>
</dbReference>
<comment type="pathway">
    <text evidence="2">One-carbon metabolism; tetrahydrofolate interconversion.</text>
</comment>
<evidence type="ECO:0000256" key="20">
    <source>
        <dbReference type="ARBA" id="ARBA00049033"/>
    </source>
</evidence>
<evidence type="ECO:0000256" key="2">
    <source>
        <dbReference type="ARBA" id="ARBA00004777"/>
    </source>
</evidence>
<keyword evidence="10" id="KW-0963">Cytoplasm</keyword>
<dbReference type="GO" id="GO:0009257">
    <property type="term" value="P:10-formyltetrahydrofolate biosynthetic process"/>
    <property type="evidence" value="ECO:0007669"/>
    <property type="project" value="UniProtKB-ARBA"/>
</dbReference>
<dbReference type="InterPro" id="IPR020628">
    <property type="entry name" value="Formate_THF_ligase_CS"/>
</dbReference>
<dbReference type="CDD" id="cd00477">
    <property type="entry name" value="FTHFS"/>
    <property type="match status" value="1"/>
</dbReference>
<dbReference type="InterPro" id="IPR046346">
    <property type="entry name" value="Aminoacid_DH-like_N_sf"/>
</dbReference>
<keyword evidence="13" id="KW-0547">Nucleotide-binding</keyword>
<dbReference type="EC" id="3.5.4.9" evidence="7"/>
<dbReference type="GO" id="GO:0004477">
    <property type="term" value="F:methenyltetrahydrofolate cyclohydrolase activity"/>
    <property type="evidence" value="ECO:0007669"/>
    <property type="project" value="UniProtKB-EC"/>
</dbReference>
<dbReference type="GO" id="GO:0004329">
    <property type="term" value="F:formate-tetrahydrofolate ligase activity"/>
    <property type="evidence" value="ECO:0007669"/>
    <property type="project" value="UniProtKB-EC"/>
</dbReference>
<evidence type="ECO:0000256" key="1">
    <source>
        <dbReference type="ARBA" id="ARBA00004496"/>
    </source>
</evidence>
<evidence type="ECO:0000256" key="9">
    <source>
        <dbReference type="ARBA" id="ARBA00017592"/>
    </source>
</evidence>
<dbReference type="PANTHER" id="PTHR48099">
    <property type="entry name" value="C-1-TETRAHYDROFOLATE SYNTHASE, CYTOPLASMIC-RELATED"/>
    <property type="match status" value="1"/>
</dbReference>
<comment type="similarity">
    <text evidence="4">In the C-terminal section; belongs to the formate--tetrahydrofolate ligase family.</text>
</comment>
<dbReference type="InterPro" id="IPR020630">
    <property type="entry name" value="THF_DH/CycHdrlase_cat_dom"/>
</dbReference>
<dbReference type="HAMAP" id="MF_01543">
    <property type="entry name" value="FTHFS"/>
    <property type="match status" value="1"/>
</dbReference>
<dbReference type="GO" id="GO:0005829">
    <property type="term" value="C:cytosol"/>
    <property type="evidence" value="ECO:0007669"/>
    <property type="project" value="UniProtKB-ARBA"/>
</dbReference>
<evidence type="ECO:0000256" key="15">
    <source>
        <dbReference type="ARBA" id="ARBA00022840"/>
    </source>
</evidence>
<dbReference type="STRING" id="400682.A0A1X7VB87"/>
<dbReference type="InterPro" id="IPR000559">
    <property type="entry name" value="Formate_THF_ligase"/>
</dbReference>
<dbReference type="Pfam" id="PF00763">
    <property type="entry name" value="THF_DHG_CYH"/>
    <property type="match status" value="1"/>
</dbReference>
<dbReference type="GO" id="GO:0004488">
    <property type="term" value="F:methylenetetrahydrofolate dehydrogenase (NADP+) activity"/>
    <property type="evidence" value="ECO:0007669"/>
    <property type="project" value="UniProtKB-EC"/>
</dbReference>
<evidence type="ECO:0000256" key="4">
    <source>
        <dbReference type="ARBA" id="ARBA00006985"/>
    </source>
</evidence>
<evidence type="ECO:0000256" key="12">
    <source>
        <dbReference type="ARBA" id="ARBA00022598"/>
    </source>
</evidence>
<dbReference type="EnsemblMetazoa" id="XM_003384871.2">
    <property type="protein sequence ID" value="XP_003384919.1"/>
    <property type="gene ID" value="LOC100634307"/>
</dbReference>
<dbReference type="FunFam" id="3.40.50.300:FF:001123">
    <property type="entry name" value="C-1-tetrahydrofolate synthase, cytoplasmic isoform X2"/>
    <property type="match status" value="1"/>
</dbReference>
<evidence type="ECO:0000313" key="23">
    <source>
        <dbReference type="EnsemblMetazoa" id="Aqu2.1.37565_001"/>
    </source>
</evidence>
<keyword evidence="15" id="KW-0067">ATP-binding</keyword>
<dbReference type="PROSITE" id="PS00722">
    <property type="entry name" value="FTHFS_2"/>
    <property type="match status" value="1"/>
</dbReference>
<dbReference type="EC" id="1.5.1.5" evidence="8"/>
<dbReference type="SUPFAM" id="SSF51735">
    <property type="entry name" value="NAD(P)-binding Rossmann-fold domains"/>
    <property type="match status" value="1"/>
</dbReference>
<keyword evidence="12" id="KW-0436">Ligase</keyword>
<dbReference type="PANTHER" id="PTHR48099:SF5">
    <property type="entry name" value="C-1-TETRAHYDROFOLATE SYNTHASE, CYTOPLASMIC"/>
    <property type="match status" value="1"/>
</dbReference>
<dbReference type="InterPro" id="IPR036291">
    <property type="entry name" value="NAD(P)-bd_dom_sf"/>
</dbReference>
<dbReference type="InParanoid" id="A0A1X7VB87"/>
<evidence type="ECO:0000256" key="16">
    <source>
        <dbReference type="ARBA" id="ARBA00022857"/>
    </source>
</evidence>
<comment type="catalytic activity">
    <reaction evidence="19">
        <text>(6R)-5,10-methenyltetrahydrofolate + H2O = (6R)-10-formyltetrahydrofolate + H(+)</text>
        <dbReference type="Rhea" id="RHEA:23700"/>
        <dbReference type="ChEBI" id="CHEBI:15377"/>
        <dbReference type="ChEBI" id="CHEBI:15378"/>
        <dbReference type="ChEBI" id="CHEBI:57455"/>
        <dbReference type="ChEBI" id="CHEBI:195366"/>
        <dbReference type="EC" id="3.5.4.9"/>
    </reaction>
</comment>
<organism evidence="23">
    <name type="scientific">Amphimedon queenslandica</name>
    <name type="common">Sponge</name>
    <dbReference type="NCBI Taxonomy" id="400682"/>
    <lineage>
        <taxon>Eukaryota</taxon>
        <taxon>Metazoa</taxon>
        <taxon>Porifera</taxon>
        <taxon>Demospongiae</taxon>
        <taxon>Heteroscleromorpha</taxon>
        <taxon>Haplosclerida</taxon>
        <taxon>Niphatidae</taxon>
        <taxon>Amphimedon</taxon>
    </lineage>
</organism>
<dbReference type="OMA" id="IKRVVDC"/>
<keyword evidence="17" id="KW-0560">Oxidoreductase</keyword>
<feature type="domain" description="Tetrahydrofolate dehydrogenase/cyclohydrolase NAD(P)-binding" evidence="22">
    <location>
        <begin position="155"/>
        <end position="302"/>
    </location>
</feature>
<evidence type="ECO:0000256" key="13">
    <source>
        <dbReference type="ARBA" id="ARBA00022741"/>
    </source>
</evidence>
<proteinExistence type="inferred from homology"/>
<evidence type="ECO:0000256" key="10">
    <source>
        <dbReference type="ARBA" id="ARBA00022490"/>
    </source>
</evidence>
<dbReference type="FunFam" id="3.40.50.10860:FF:000005">
    <property type="entry name" value="C-1-tetrahydrofolate synthase, cytoplasmic, putative"/>
    <property type="match status" value="1"/>
</dbReference>
<dbReference type="EC" id="6.3.4.3" evidence="6"/>
<keyword evidence="16" id="KW-0521">NADP</keyword>
<comment type="catalytic activity">
    <reaction evidence="20">
        <text>(6S)-5,6,7,8-tetrahydrofolate + formate + ATP = (6R)-10-formyltetrahydrofolate + ADP + phosphate</text>
        <dbReference type="Rhea" id="RHEA:20221"/>
        <dbReference type="ChEBI" id="CHEBI:15740"/>
        <dbReference type="ChEBI" id="CHEBI:30616"/>
        <dbReference type="ChEBI" id="CHEBI:43474"/>
        <dbReference type="ChEBI" id="CHEBI:57453"/>
        <dbReference type="ChEBI" id="CHEBI:195366"/>
        <dbReference type="ChEBI" id="CHEBI:456216"/>
        <dbReference type="EC" id="6.3.4.3"/>
    </reaction>
</comment>
<dbReference type="PROSITE" id="PS00721">
    <property type="entry name" value="FTHFS_1"/>
    <property type="match status" value="1"/>
</dbReference>
<keyword evidence="11" id="KW-0554">One-carbon metabolism</keyword>
<dbReference type="FunFam" id="3.40.50.300:FF:000245">
    <property type="entry name" value="C-1-tetrahydrofolate synthase, cytoplasmic"/>
    <property type="match status" value="1"/>
</dbReference>
<dbReference type="SUPFAM" id="SSF52540">
    <property type="entry name" value="P-loop containing nucleoside triphosphate hydrolases"/>
    <property type="match status" value="1"/>
</dbReference>
<dbReference type="KEGG" id="aqu:100634307"/>
<dbReference type="FunFam" id="3.40.50.720:FF:000006">
    <property type="entry name" value="Bifunctional protein FolD"/>
    <property type="match status" value="1"/>
</dbReference>
<dbReference type="FunFam" id="3.10.410.10:FF:000001">
    <property type="entry name" value="Putative formate--tetrahydrofolate ligase"/>
    <property type="match status" value="1"/>
</dbReference>
<dbReference type="Gene3D" id="3.40.50.300">
    <property type="entry name" value="P-loop containing nucleotide triphosphate hydrolases"/>
    <property type="match status" value="2"/>
</dbReference>
<comment type="subunit">
    <text evidence="5">Homodimer.</text>
</comment>
<comment type="subcellular location">
    <subcellularLocation>
        <location evidence="1">Cytoplasm</location>
    </subcellularLocation>
</comment>
<evidence type="ECO:0000256" key="17">
    <source>
        <dbReference type="ARBA" id="ARBA00023002"/>
    </source>
</evidence>
<dbReference type="OrthoDB" id="1845775at2759"/>
<dbReference type="GO" id="GO:0005524">
    <property type="term" value="F:ATP binding"/>
    <property type="evidence" value="ECO:0007669"/>
    <property type="project" value="UniProtKB-KW"/>
</dbReference>
<dbReference type="EnsemblMetazoa" id="Aqu2.1.37565_001">
    <property type="protein sequence ID" value="Aqu2.1.37565_001"/>
    <property type="gene ID" value="Aqu2.1.37565"/>
</dbReference>
<dbReference type="Gene3D" id="3.10.410.10">
    <property type="entry name" value="Formyltetrahydrofolate synthetase, domain 3"/>
    <property type="match status" value="1"/>
</dbReference>
<dbReference type="Gene3D" id="3.40.50.10860">
    <property type="entry name" value="Leucine Dehydrogenase, chain A, domain 1"/>
    <property type="match status" value="1"/>
</dbReference>
<dbReference type="eggNOG" id="KOG4230">
    <property type="taxonomic scope" value="Eukaryota"/>
</dbReference>
<dbReference type="UniPathway" id="UPA00193"/>
<dbReference type="Gene3D" id="1.10.8.770">
    <property type="match status" value="1"/>
</dbReference>
<dbReference type="InterPro" id="IPR020631">
    <property type="entry name" value="THF_DH/CycHdrlase_NAD-bd_dom"/>
</dbReference>
<dbReference type="Pfam" id="PF01268">
    <property type="entry name" value="FTHFS"/>
    <property type="match status" value="1"/>
</dbReference>
<evidence type="ECO:0000259" key="22">
    <source>
        <dbReference type="Pfam" id="PF02882"/>
    </source>
</evidence>
<dbReference type="GO" id="GO:0006164">
    <property type="term" value="P:purine nucleotide biosynthetic process"/>
    <property type="evidence" value="ECO:0007669"/>
    <property type="project" value="UniProtKB-ARBA"/>
</dbReference>
<dbReference type="AlphaFoldDB" id="A0A1X7VB87"/>
<comment type="similarity">
    <text evidence="3">In the N-terminal section; belongs to the tetrahydrofolate dehydrogenase/cyclohydrolase family.</text>
</comment>
<keyword evidence="18" id="KW-0511">Multifunctional enzyme</keyword>
<evidence type="ECO:0000256" key="8">
    <source>
        <dbReference type="ARBA" id="ARBA00012859"/>
    </source>
</evidence>
<evidence type="ECO:0000256" key="19">
    <source>
        <dbReference type="ARBA" id="ARBA00036357"/>
    </source>
</evidence>
<evidence type="ECO:0000256" key="18">
    <source>
        <dbReference type="ARBA" id="ARBA00023268"/>
    </source>
</evidence>
<reference evidence="23" key="2">
    <citation type="submission" date="2017-05" db="UniProtKB">
        <authorList>
            <consortium name="EnsemblMetazoa"/>
        </authorList>
    </citation>
    <scope>IDENTIFICATION</scope>
</reference>
<protein>
    <recommendedName>
        <fullName evidence="9">C-1-tetrahydrofolate synthase, cytoplasmic</fullName>
        <ecNumber evidence="8">1.5.1.5</ecNumber>
        <ecNumber evidence="7">3.5.4.9</ecNumber>
        <ecNumber evidence="6">6.3.4.3</ecNumber>
    </recommendedName>
</protein>
<evidence type="ECO:0000313" key="24">
    <source>
        <dbReference type="Proteomes" id="UP000007879"/>
    </source>
</evidence>
<dbReference type="CDD" id="cd01080">
    <property type="entry name" value="NAD_bind_m-THF_DH_Cyclohyd"/>
    <property type="match status" value="1"/>
</dbReference>
<keyword evidence="14" id="KW-0378">Hydrolase</keyword>
<dbReference type="InterPro" id="IPR027417">
    <property type="entry name" value="P-loop_NTPase"/>
</dbReference>
<dbReference type="Pfam" id="PF02882">
    <property type="entry name" value="THF_DHG_CYH_C"/>
    <property type="match status" value="1"/>
</dbReference>
<dbReference type="GO" id="GO:0046655">
    <property type="term" value="P:folic acid metabolic process"/>
    <property type="evidence" value="ECO:0007669"/>
    <property type="project" value="UniProtKB-ARBA"/>
</dbReference>
<dbReference type="PROSITE" id="PS00767">
    <property type="entry name" value="THF_DHG_CYH_2"/>
    <property type="match status" value="1"/>
</dbReference>
<dbReference type="InterPro" id="IPR020867">
    <property type="entry name" value="THF_DH/CycHdrlase_CS"/>
</dbReference>
<sequence length="946" mass="102297">MASSEEVRSPVATQILDGKSIAADVRKQVAAEIARIKGTHPNFQPKLVIIQVGDRKDSNVYIRMKTKAAEEVGVVFQHIKLPRLTTEDQLLSVINDCNNDEDIHAVLLQLPLESDHNIDAEWCTDAISIDKDVDGLTVFNAGRLSRGDINNCTIPCTPLGSLELIKRTGASIEGKNAVIIGRSKIVGTPMSQLLIWNNATVTVCHTKTNDLPSIVREADIVVVAARQPKLVKESWIKPGAIVIDVGINSVPDSSKKSGFSLIGDVDYPEVLGKAGWITPVPGGVGPMTVAMLMKNTLQCAQNILEKDSAGTGWSLRLLPLALQDPVPSDIDVARSQTPKPVTELAKEIGLRIDELEPYGRDKAKVSLKVLDRLVDKPDGKYIVVAGVTPTPLGEGKSTTTIGLSQALGAHLGQNVFACVRQPSQGPTFGIKGGAAGGGYSQVIPMEEFNLHLTGDIHAITAANNLFAAAIDARIFHEKTQSDKALYGRLVPKVKGQRVFSPIQVRRLEKLGIAERDPDKLTPDEIKRFSRLDIDISTITWNRVIDTNDRYLRKITIGQSTTEKGYTRETQFDISVASELMAILALTTDLSDMKERLGRIVVASSLTGQPVTADDIGVTGALAVLLKDAIKPNLMQTLEGTPVFVHAGPFANIAHGNSSILADKVSLKLVGKDGYVVTEAGFGADIGMEKFFDIKCRASKLQPNCVVLVASVRALKMHGGGPNVTSGQPLDQAYYEENLPLLEKGFSNLQKHIENACSFGVPVVVGINTFSSDTPKELELVQRLSREAGAFDALICSHWATGGKGAKELGAAVMRACTTAENNFHFLYPLDIPLKDKIRSIAVNIYGASDVEYTSEAEERLGRYESQGFGHLPICMAKTHLSLSHDPTRKGRPTDFVLPIRDVRASVGAGFVYPLVGTISTMPGLPTRPCFFDIDLNPRDERISGLF</sequence>
<accession>A0A1X7VB87</accession>
<dbReference type="GO" id="GO:0035999">
    <property type="term" value="P:tetrahydrofolate interconversion"/>
    <property type="evidence" value="ECO:0007669"/>
    <property type="project" value="UniProtKB-UniPathway"/>
</dbReference>
<evidence type="ECO:0000256" key="11">
    <source>
        <dbReference type="ARBA" id="ARBA00022563"/>
    </source>
</evidence>
<dbReference type="GO" id="GO:0006555">
    <property type="term" value="P:methionine metabolic process"/>
    <property type="evidence" value="ECO:0007669"/>
    <property type="project" value="UniProtKB-ARBA"/>
</dbReference>
<evidence type="ECO:0000256" key="6">
    <source>
        <dbReference type="ARBA" id="ARBA00012295"/>
    </source>
</evidence>
<evidence type="ECO:0000259" key="21">
    <source>
        <dbReference type="Pfam" id="PF00763"/>
    </source>
</evidence>
<dbReference type="SUPFAM" id="SSF53223">
    <property type="entry name" value="Aminoacid dehydrogenase-like, N-terminal domain"/>
    <property type="match status" value="1"/>
</dbReference>
<keyword evidence="24" id="KW-1185">Reference proteome</keyword>
<dbReference type="FunFam" id="1.10.8.770:FF:000001">
    <property type="entry name" value="Methylenetetrahydrofolate dehydrogenase (NADP+ dependent) 1 like"/>
    <property type="match status" value="1"/>
</dbReference>